<comment type="caution">
    <text evidence="2">The sequence shown here is derived from an EMBL/GenBank/DDBJ whole genome shotgun (WGS) entry which is preliminary data.</text>
</comment>
<accession>A0AAV3NV32</accession>
<protein>
    <submittedName>
        <fullName evidence="2">Uncharacterized protein</fullName>
    </submittedName>
</protein>
<sequence length="123" mass="13866">MADSSNNPSSRPIRPSQTVRETLHEVRLAKVTLILRLTPPFKSLSYRAFYRRSAMEEEPQDFVGSLLKDSPEALHTAISPDLDDSRAPLDVQPLRSRMRPPTPRPIIPKPSKGKSSKEPHTLE</sequence>
<proteinExistence type="predicted"/>
<evidence type="ECO:0000313" key="3">
    <source>
        <dbReference type="Proteomes" id="UP001454036"/>
    </source>
</evidence>
<evidence type="ECO:0000313" key="2">
    <source>
        <dbReference type="EMBL" id="GAA0143264.1"/>
    </source>
</evidence>
<dbReference type="AlphaFoldDB" id="A0AAV3NV32"/>
<reference evidence="2 3" key="1">
    <citation type="submission" date="2024-01" db="EMBL/GenBank/DDBJ databases">
        <title>The complete chloroplast genome sequence of Lithospermum erythrorhizon: insights into the phylogenetic relationship among Boraginaceae species and the maternal lineages of purple gromwells.</title>
        <authorList>
            <person name="Okada T."/>
            <person name="Watanabe K."/>
        </authorList>
    </citation>
    <scope>NUCLEOTIDE SEQUENCE [LARGE SCALE GENOMIC DNA]</scope>
</reference>
<evidence type="ECO:0000256" key="1">
    <source>
        <dbReference type="SAM" id="MobiDB-lite"/>
    </source>
</evidence>
<dbReference type="EMBL" id="BAABME010000496">
    <property type="protein sequence ID" value="GAA0143264.1"/>
    <property type="molecule type" value="Genomic_DNA"/>
</dbReference>
<feature type="region of interest" description="Disordered" evidence="1">
    <location>
        <begin position="76"/>
        <end position="123"/>
    </location>
</feature>
<name>A0AAV3NV32_LITER</name>
<keyword evidence="3" id="KW-1185">Reference proteome</keyword>
<gene>
    <name evidence="2" type="ORF">LIER_03989</name>
</gene>
<organism evidence="2 3">
    <name type="scientific">Lithospermum erythrorhizon</name>
    <name type="common">Purple gromwell</name>
    <name type="synonym">Lithospermum officinale var. erythrorhizon</name>
    <dbReference type="NCBI Taxonomy" id="34254"/>
    <lineage>
        <taxon>Eukaryota</taxon>
        <taxon>Viridiplantae</taxon>
        <taxon>Streptophyta</taxon>
        <taxon>Embryophyta</taxon>
        <taxon>Tracheophyta</taxon>
        <taxon>Spermatophyta</taxon>
        <taxon>Magnoliopsida</taxon>
        <taxon>eudicotyledons</taxon>
        <taxon>Gunneridae</taxon>
        <taxon>Pentapetalae</taxon>
        <taxon>asterids</taxon>
        <taxon>lamiids</taxon>
        <taxon>Boraginales</taxon>
        <taxon>Boraginaceae</taxon>
        <taxon>Boraginoideae</taxon>
        <taxon>Lithospermeae</taxon>
        <taxon>Lithospermum</taxon>
    </lineage>
</organism>
<dbReference type="Proteomes" id="UP001454036">
    <property type="component" value="Unassembled WGS sequence"/>
</dbReference>